<name>A0ABW4QY08_9BACT</name>
<keyword evidence="2" id="KW-1185">Reference proteome</keyword>
<proteinExistence type="predicted"/>
<sequence length="105" mass="11974">MDTPLSFVYAYSLNAARLQEEQGIFPRELMSCVAKIRANFNPLVHGFHGHFICSSCKHRKLFISFTRTGNRVVITEAKLIQAIGSQMPMLLPPDWYLPTDYKKVA</sequence>
<dbReference type="EMBL" id="JBHUFD010000006">
    <property type="protein sequence ID" value="MFD1874317.1"/>
    <property type="molecule type" value="Genomic_DNA"/>
</dbReference>
<gene>
    <name evidence="1" type="ORF">ACFSDX_17865</name>
</gene>
<dbReference type="Proteomes" id="UP001597197">
    <property type="component" value="Unassembled WGS sequence"/>
</dbReference>
<accession>A0ABW4QY08</accession>
<evidence type="ECO:0000313" key="1">
    <source>
        <dbReference type="EMBL" id="MFD1874317.1"/>
    </source>
</evidence>
<protein>
    <recommendedName>
        <fullName evidence="3">Transposase zinc-binding domain-containing protein</fullName>
    </recommendedName>
</protein>
<organism evidence="1 2">
    <name type="scientific">Hymenobacter bucti</name>
    <dbReference type="NCBI Taxonomy" id="1844114"/>
    <lineage>
        <taxon>Bacteria</taxon>
        <taxon>Pseudomonadati</taxon>
        <taxon>Bacteroidota</taxon>
        <taxon>Cytophagia</taxon>
        <taxon>Cytophagales</taxon>
        <taxon>Hymenobacteraceae</taxon>
        <taxon>Hymenobacter</taxon>
    </lineage>
</organism>
<reference evidence="2" key="1">
    <citation type="journal article" date="2019" name="Int. J. Syst. Evol. Microbiol.">
        <title>The Global Catalogue of Microorganisms (GCM) 10K type strain sequencing project: providing services to taxonomists for standard genome sequencing and annotation.</title>
        <authorList>
            <consortium name="The Broad Institute Genomics Platform"/>
            <consortium name="The Broad Institute Genome Sequencing Center for Infectious Disease"/>
            <person name="Wu L."/>
            <person name="Ma J."/>
        </authorList>
    </citation>
    <scope>NUCLEOTIDE SEQUENCE [LARGE SCALE GENOMIC DNA]</scope>
    <source>
        <strain evidence="2">CGMCC 1.15795</strain>
    </source>
</reference>
<dbReference type="RefSeq" id="WP_382316008.1">
    <property type="nucleotide sequence ID" value="NZ_JBHUFD010000006.1"/>
</dbReference>
<evidence type="ECO:0000313" key="2">
    <source>
        <dbReference type="Proteomes" id="UP001597197"/>
    </source>
</evidence>
<evidence type="ECO:0008006" key="3">
    <source>
        <dbReference type="Google" id="ProtNLM"/>
    </source>
</evidence>
<comment type="caution">
    <text evidence="1">The sequence shown here is derived from an EMBL/GenBank/DDBJ whole genome shotgun (WGS) entry which is preliminary data.</text>
</comment>